<accession>A0A9E8LUG1</accession>
<dbReference type="InterPro" id="IPR027417">
    <property type="entry name" value="P-loop_NTPase"/>
</dbReference>
<dbReference type="Pfam" id="PF13558">
    <property type="entry name" value="SbcC_Walker_B"/>
    <property type="match status" value="1"/>
</dbReference>
<evidence type="ECO:0000313" key="3">
    <source>
        <dbReference type="EMBL" id="WAA09726.1"/>
    </source>
</evidence>
<evidence type="ECO:0000313" key="4">
    <source>
        <dbReference type="Proteomes" id="UP001164718"/>
    </source>
</evidence>
<dbReference type="Gene3D" id="3.40.50.300">
    <property type="entry name" value="P-loop containing nucleotide triphosphate hydrolases"/>
    <property type="match status" value="2"/>
</dbReference>
<dbReference type="SUPFAM" id="SSF52540">
    <property type="entry name" value="P-loop containing nucleoside triphosphate hydrolases"/>
    <property type="match status" value="2"/>
</dbReference>
<gene>
    <name evidence="3" type="ORF">OE104_14620</name>
</gene>
<sequence>MKKTKWVPNRAGLFNFWYYDDEIFPFSDGKILLRGANGSGKSVTMQSFIPVLLDGKKTPDRLDPFGSRARRMEDYLIGEKEVVDRDERTGYLFMEYKMEATNQFITTGIGMQAKRNKSLKSWYFVIKDNRRIGIDFSLYQKQFGEKIPLSAKELENRIGAGGFVVHSQREYMELVNKYIFGFSSLEAFDDLIKLLIQLRSPKLSKDFKPTVIYEILESALPPLTDDELRHLSDTIENMDQTRQQLEQLEREYASVERLKKVYDAYNKFVFGERAKQWWQAEEKRKVAERSVRQFEQRVDDLKKEIDELEHEQIRWEQKKSVTEQEKENLANHEVWSLEKRKQEKQTEINRLQGAIRQLEKKRDELNEKLRKTWNERQEKETSLSELTERKEHLLDDLANEGQLAAFSQHEINEEGFRRTPLSEFDFTLWIKEAKDHRSLLNEMERRIERIEQLYERHVELQRKSSEQKFVVDELQKEKDHLEQWFQEEHQKLETVIFQWIEDHPKLEFTDTEKQQLSRLIQGLYEETRFEEVRERLYKAIHTYEGNVNGKLILTEQQMDEKKRHIEEAEEQLQRIKSQKMLDPERSTGTERFRTKLQEEGKNFLPFYAAVEFRDHVTEEERERIESTLKRVGILDSLITDGDVAPEEDAVFIPEPKLLGYTLADYLMPDLDDQSPISSAKVDEVLRSIPLERDETDFHIDVDGTYSIGCLVGHAPIDGPAKFIGRSSRKRHQQEQIRIWSEKINELEKELLVLEEIFRDLRTELNEIEGWKQNLPKDEILQDLYRQIFHKKQEITLAQNKLSEIDDEWKKVHANWSSEKKTLKEIGRHLNIVLEKETISEAYEAATTYLDRLYELERVKIQHVSIDSQLQSIFERIEELEADLDENQGEQNMKKSDFDRLMEEIASIERQLQLKGIDEVRTRIQQVMAELKEAVDQLEQINKNIPKQRANQERYQEKLEDARTEFRFWNHMADAWRLLIEKEKERGFFDVEVDDSKTLYETFEKDYTKYEKAKILELLTKSYYSEQDYLTEYRMVEYTEDVETPDWFREDFGARYEPLLNEWQNSKGRKIIELDYFGMRVSPYFVSNQLKEELEKERNLLDEQDRQLYEDIILNTVGKILRTRIQRAEQWVKQMDQIMNERDTSSGLTFSITWKPLTAESEDELDTKDLVQLLQRNSKFLSEEDLEKITKHFRSRIAKAKELIQLRNEGNTLHQVLKEVLDYRKWFTFILHYKREGEPKRELTNNAFYRFSGGEKAMAMYIPLFTAAYSRYKEAADNAPYIISLDEAFAGVDENNIRDMFEVVETLGFDYMMNSQSLWGDYDTISSLSICELIRPKNADYVTVMRYHWDGKKRTRIEDQSDEEWMDAKEEKEAASQTLV</sequence>
<feature type="coiled-coil region" evidence="1">
    <location>
        <begin position="433"/>
        <end position="463"/>
    </location>
</feature>
<dbReference type="NCBIfam" id="TIGR02680">
    <property type="entry name" value="TIGR02680 family protein"/>
    <property type="match status" value="1"/>
</dbReference>
<evidence type="ECO:0000256" key="1">
    <source>
        <dbReference type="SAM" id="Coils"/>
    </source>
</evidence>
<feature type="region of interest" description="Disordered" evidence="2">
    <location>
        <begin position="1358"/>
        <end position="1379"/>
    </location>
</feature>
<evidence type="ECO:0000256" key="2">
    <source>
        <dbReference type="SAM" id="MobiDB-lite"/>
    </source>
</evidence>
<feature type="coiled-coil region" evidence="1">
    <location>
        <begin position="228"/>
        <end position="396"/>
    </location>
</feature>
<dbReference type="RefSeq" id="WP_275417509.1">
    <property type="nucleotide sequence ID" value="NZ_CP106878.1"/>
</dbReference>
<proteinExistence type="predicted"/>
<feature type="coiled-coil region" evidence="1">
    <location>
        <begin position="551"/>
        <end position="578"/>
    </location>
</feature>
<reference evidence="3" key="1">
    <citation type="submission" date="2022-09" db="EMBL/GenBank/DDBJ databases">
        <title>Complete Genomes of Fervidibacillus albus and Fervidibacillus halotolerans isolated from tidal flat sediments.</title>
        <authorList>
            <person name="Kwon K.K."/>
            <person name="Yang S.-H."/>
            <person name="Park M.J."/>
            <person name="Oh H.-M."/>
        </authorList>
    </citation>
    <scope>NUCLEOTIDE SEQUENCE</scope>
    <source>
        <strain evidence="3">MEBiC13591</strain>
    </source>
</reference>
<keyword evidence="1" id="KW-0175">Coiled coil</keyword>
<dbReference type="EMBL" id="CP106878">
    <property type="protein sequence ID" value="WAA09726.1"/>
    <property type="molecule type" value="Genomic_DNA"/>
</dbReference>
<dbReference type="Proteomes" id="UP001164718">
    <property type="component" value="Chromosome"/>
</dbReference>
<dbReference type="InterPro" id="IPR013496">
    <property type="entry name" value="CHP02680"/>
</dbReference>
<keyword evidence="4" id="KW-1185">Reference proteome</keyword>
<name>A0A9E8LUG1_9BACI</name>
<feature type="coiled-coil region" evidence="1">
    <location>
        <begin position="869"/>
        <end position="964"/>
    </location>
</feature>
<dbReference type="KEGG" id="faf:OE104_14620"/>
<feature type="coiled-coil region" evidence="1">
    <location>
        <begin position="729"/>
        <end position="763"/>
    </location>
</feature>
<protein>
    <submittedName>
        <fullName evidence="3">TIGR02680 family protein</fullName>
    </submittedName>
</protein>
<organism evidence="3 4">
    <name type="scientific">Fervidibacillus albus</name>
    <dbReference type="NCBI Taxonomy" id="2980026"/>
    <lineage>
        <taxon>Bacteria</taxon>
        <taxon>Bacillati</taxon>
        <taxon>Bacillota</taxon>
        <taxon>Bacilli</taxon>
        <taxon>Bacillales</taxon>
        <taxon>Bacillaceae</taxon>
        <taxon>Fervidibacillus</taxon>
    </lineage>
</organism>